<dbReference type="EMBL" id="BMQA01000017">
    <property type="protein sequence ID" value="GGJ32241.1"/>
    <property type="molecule type" value="Genomic_DNA"/>
</dbReference>
<proteinExistence type="predicted"/>
<reference evidence="1" key="1">
    <citation type="journal article" date="2014" name="Int. J. Syst. Evol. Microbiol.">
        <title>Complete genome sequence of Corynebacterium casei LMG S-19264T (=DSM 44701T), isolated from a smear-ripened cheese.</title>
        <authorList>
            <consortium name="US DOE Joint Genome Institute (JGI-PGF)"/>
            <person name="Walter F."/>
            <person name="Albersmeier A."/>
            <person name="Kalinowski J."/>
            <person name="Ruckert C."/>
        </authorList>
    </citation>
    <scope>NUCLEOTIDE SEQUENCE</scope>
    <source>
        <strain evidence="1">JCM 3086</strain>
    </source>
</reference>
<organism evidence="1 2">
    <name type="scientific">Streptomyces brasiliensis</name>
    <dbReference type="NCBI Taxonomy" id="1954"/>
    <lineage>
        <taxon>Bacteria</taxon>
        <taxon>Bacillati</taxon>
        <taxon>Actinomycetota</taxon>
        <taxon>Actinomycetes</taxon>
        <taxon>Kitasatosporales</taxon>
        <taxon>Streptomycetaceae</taxon>
        <taxon>Streptomyces</taxon>
    </lineage>
</organism>
<protein>
    <submittedName>
        <fullName evidence="1">Uncharacterized protein</fullName>
    </submittedName>
</protein>
<dbReference type="RefSeq" id="WP_189313427.1">
    <property type="nucleotide sequence ID" value="NZ_BMQA01000017.1"/>
</dbReference>
<comment type="caution">
    <text evidence="1">The sequence shown here is derived from an EMBL/GenBank/DDBJ whole genome shotgun (WGS) entry which is preliminary data.</text>
</comment>
<name>A0A917KVW8_9ACTN</name>
<evidence type="ECO:0000313" key="2">
    <source>
        <dbReference type="Proteomes" id="UP000657574"/>
    </source>
</evidence>
<gene>
    <name evidence="1" type="ORF">GCM10010121_049260</name>
</gene>
<keyword evidence="2" id="KW-1185">Reference proteome</keyword>
<dbReference type="Proteomes" id="UP000657574">
    <property type="component" value="Unassembled WGS sequence"/>
</dbReference>
<evidence type="ECO:0000313" key="1">
    <source>
        <dbReference type="EMBL" id="GGJ32241.1"/>
    </source>
</evidence>
<accession>A0A917KVW8</accession>
<dbReference type="AlphaFoldDB" id="A0A917KVW8"/>
<reference evidence="1" key="2">
    <citation type="submission" date="2020-09" db="EMBL/GenBank/DDBJ databases">
        <authorList>
            <person name="Sun Q."/>
            <person name="Ohkuma M."/>
        </authorList>
    </citation>
    <scope>NUCLEOTIDE SEQUENCE</scope>
    <source>
        <strain evidence="1">JCM 3086</strain>
    </source>
</reference>
<sequence>MAEKCGSFAQLPDALHAESFVSGVIGQFQHRMPDTAVLSDVLLDFVDALERTGEPEQYALLRALAAIGPARIAAAARAAADRVPAGADWRLPAWLPSVGQVTPGTCRRWTDRFGEAEHLLVTYRYDEDGPEHAVYVTRDHSWHGALWSSTLVTEDRLDEVREELGRQARKEGVALEVIPAREAHDALQDAALAFLEHRHGPPETGDGWPDRDFFENLTLTVHRGAALRADAAPDVLAAGTLAAHRSSALSWRAQDAEELQAQFLASPEGAQLTTHAARILPLNLMRLSADFMGRDPRRIGPRTLDRLLGELLPASLLAPDALLKELPAAVESWFGWLGERHLPAGERKAVARQVRKLAAKLPKRTRASHNPARLYIADVEENGHDGDVLQAVLERRSFAVPYPGERLVEPGTPPELVVRLNAQRPDLPKDREAIVLCELLARVLDPAEYPYHVHVVEQLWADQPREVWETAQRLRARGLSRERVLELLARALRPHVRELPVGMGGVGFDLKKYLDSLAAL</sequence>